<proteinExistence type="predicted"/>
<reference evidence="1 2" key="1">
    <citation type="journal article" date="2004" name="Nat. Biotechnol.">
        <title>The genome sequence of the capnophilic rumen bacterium Mannheimia succiniciproducens.</title>
        <authorList>
            <person name="Hong S.H."/>
            <person name="Kim J.S."/>
            <person name="Lee S.Y."/>
            <person name="In Y.H."/>
            <person name="Choi S.S."/>
            <person name="Rih J.-K."/>
            <person name="Kim C.H."/>
            <person name="Jeong H."/>
            <person name="Hur C.G."/>
            <person name="Kim J.J."/>
        </authorList>
    </citation>
    <scope>NUCLEOTIDE SEQUENCE [LARGE SCALE GENOMIC DNA]</scope>
    <source>
        <strain evidence="2">KCTC 0769BP / MBEL55E</strain>
    </source>
</reference>
<dbReference type="AlphaFoldDB" id="Q65UY3"/>
<accession>Q65UY3</accession>
<dbReference type="HOGENOM" id="CLU_3329781_0_0_6"/>
<dbReference type="EMBL" id="AE016827">
    <property type="protein sequence ID" value="AAU37227.1"/>
    <property type="molecule type" value="Genomic_DNA"/>
</dbReference>
<organism evidence="1 2">
    <name type="scientific">Mannheimia succiniciproducens (strain KCTC 0769BP / MBEL55E)</name>
    <dbReference type="NCBI Taxonomy" id="221988"/>
    <lineage>
        <taxon>Bacteria</taxon>
        <taxon>Pseudomonadati</taxon>
        <taxon>Pseudomonadota</taxon>
        <taxon>Gammaproteobacteria</taxon>
        <taxon>Pasteurellales</taxon>
        <taxon>Pasteurellaceae</taxon>
        <taxon>Basfia</taxon>
    </lineage>
</organism>
<evidence type="ECO:0000313" key="2">
    <source>
        <dbReference type="Proteomes" id="UP000000607"/>
    </source>
</evidence>
<dbReference type="KEGG" id="msu:MS0620"/>
<sequence>MYKNRRLTLIPHKNRKVRSKIRKFRLSGENHGNSTALW</sequence>
<dbReference type="Proteomes" id="UP000000607">
    <property type="component" value="Chromosome"/>
</dbReference>
<protein>
    <submittedName>
        <fullName evidence="1">Uncharacterized protein</fullName>
    </submittedName>
</protein>
<evidence type="ECO:0000313" key="1">
    <source>
        <dbReference type="EMBL" id="AAU37227.1"/>
    </source>
</evidence>
<keyword evidence="2" id="KW-1185">Reference proteome</keyword>
<gene>
    <name evidence="1" type="ordered locus">MS0620</name>
</gene>
<name>Q65UY3_MANSM</name>